<proteinExistence type="predicted"/>
<evidence type="ECO:0000313" key="1">
    <source>
        <dbReference type="EMBL" id="EFO98197.1"/>
    </source>
</evidence>
<dbReference type="AlphaFoldDB" id="E3MC08"/>
<sequence>MEIKLNAVNQPFNGTNWETTELLSILVLTSHRDITSFTSTSLKSTSLQC</sequence>
<dbReference type="EMBL" id="DS268434">
    <property type="protein sequence ID" value="EFO98197.1"/>
    <property type="molecule type" value="Genomic_DNA"/>
</dbReference>
<gene>
    <name evidence="1" type="ORF">CRE_15285</name>
</gene>
<protein>
    <submittedName>
        <fullName evidence="1">Uncharacterized protein</fullName>
    </submittedName>
</protein>
<dbReference type="Proteomes" id="UP000008281">
    <property type="component" value="Unassembled WGS sequence"/>
</dbReference>
<dbReference type="InParanoid" id="E3MC08"/>
<accession>E3MC08</accession>
<keyword evidence="2" id="KW-1185">Reference proteome</keyword>
<evidence type="ECO:0000313" key="2">
    <source>
        <dbReference type="Proteomes" id="UP000008281"/>
    </source>
</evidence>
<name>E3MC08_CAERE</name>
<reference evidence="1" key="1">
    <citation type="submission" date="2007-07" db="EMBL/GenBank/DDBJ databases">
        <title>PCAP assembly of the Caenorhabditis remanei genome.</title>
        <authorList>
            <consortium name="The Caenorhabditis remanei Sequencing Consortium"/>
            <person name="Wilson R.K."/>
        </authorList>
    </citation>
    <scope>NUCLEOTIDE SEQUENCE [LARGE SCALE GENOMIC DNA]</scope>
    <source>
        <strain evidence="1">PB4641</strain>
    </source>
</reference>
<dbReference type="HOGENOM" id="CLU_3144265_0_0_1"/>
<organism evidence="2">
    <name type="scientific">Caenorhabditis remanei</name>
    <name type="common">Caenorhabditis vulgaris</name>
    <dbReference type="NCBI Taxonomy" id="31234"/>
    <lineage>
        <taxon>Eukaryota</taxon>
        <taxon>Metazoa</taxon>
        <taxon>Ecdysozoa</taxon>
        <taxon>Nematoda</taxon>
        <taxon>Chromadorea</taxon>
        <taxon>Rhabditida</taxon>
        <taxon>Rhabditina</taxon>
        <taxon>Rhabditomorpha</taxon>
        <taxon>Rhabditoidea</taxon>
        <taxon>Rhabditidae</taxon>
        <taxon>Peloderinae</taxon>
        <taxon>Caenorhabditis</taxon>
    </lineage>
</organism>